<reference evidence="2" key="1">
    <citation type="submission" date="2021-12" db="EMBL/GenBank/DDBJ databases">
        <authorList>
            <person name="King R."/>
        </authorList>
    </citation>
    <scope>NUCLEOTIDE SEQUENCE</scope>
</reference>
<gene>
    <name evidence="2" type="ORF">CINC_LOCUS7312</name>
</gene>
<protein>
    <submittedName>
        <fullName evidence="2">Uncharacterized protein</fullName>
    </submittedName>
</protein>
<accession>A0A9N8KXY1</accession>
<keyword evidence="1" id="KW-0812">Transmembrane</keyword>
<dbReference type="AlphaFoldDB" id="A0A9N8KXY1"/>
<name>A0A9N8KXY1_CHRIL</name>
<keyword evidence="3" id="KW-1185">Reference proteome</keyword>
<evidence type="ECO:0000256" key="1">
    <source>
        <dbReference type="SAM" id="Phobius"/>
    </source>
</evidence>
<evidence type="ECO:0000313" key="3">
    <source>
        <dbReference type="Proteomes" id="UP001154114"/>
    </source>
</evidence>
<keyword evidence="1" id="KW-0472">Membrane</keyword>
<keyword evidence="1" id="KW-1133">Transmembrane helix</keyword>
<dbReference type="Proteomes" id="UP001154114">
    <property type="component" value="Chromosome 22"/>
</dbReference>
<dbReference type="EMBL" id="LR824025">
    <property type="protein sequence ID" value="CAD0205008.1"/>
    <property type="molecule type" value="Genomic_DNA"/>
</dbReference>
<proteinExistence type="predicted"/>
<evidence type="ECO:0000313" key="2">
    <source>
        <dbReference type="EMBL" id="CAD0205008.1"/>
    </source>
</evidence>
<organism evidence="2 3">
    <name type="scientific">Chrysodeixis includens</name>
    <name type="common">Soybean looper</name>
    <name type="synonym">Pseudoplusia includens</name>
    <dbReference type="NCBI Taxonomy" id="689277"/>
    <lineage>
        <taxon>Eukaryota</taxon>
        <taxon>Metazoa</taxon>
        <taxon>Ecdysozoa</taxon>
        <taxon>Arthropoda</taxon>
        <taxon>Hexapoda</taxon>
        <taxon>Insecta</taxon>
        <taxon>Pterygota</taxon>
        <taxon>Neoptera</taxon>
        <taxon>Endopterygota</taxon>
        <taxon>Lepidoptera</taxon>
        <taxon>Glossata</taxon>
        <taxon>Ditrysia</taxon>
        <taxon>Noctuoidea</taxon>
        <taxon>Noctuidae</taxon>
        <taxon>Plusiinae</taxon>
        <taxon>Chrysodeixis</taxon>
    </lineage>
</organism>
<feature type="transmembrane region" description="Helical" evidence="1">
    <location>
        <begin position="86"/>
        <end position="107"/>
    </location>
</feature>
<sequence>MIFLSFLSLFVNSNPSSFALTAVLIFCRTSSCLHFVLGCHYNRVRGQRARRAYFRWSANSRRMFSSPRCVLGIVRLSSQFLLCTHLLFFFSVVHVFFDLVFSFMYCLPEFFHFFWFSFNSLECSSISTKLVLLHFL</sequence>